<dbReference type="Proteomes" id="UP000620327">
    <property type="component" value="Unassembled WGS sequence"/>
</dbReference>
<comment type="caution">
    <text evidence="3">The sequence shown here is derived from an EMBL/GenBank/DDBJ whole genome shotgun (WGS) entry which is preliminary data.</text>
</comment>
<dbReference type="InterPro" id="IPR038109">
    <property type="entry name" value="DNA_bind_recomb_sf"/>
</dbReference>
<dbReference type="Gene3D" id="3.90.1750.20">
    <property type="entry name" value="Putative Large Serine Recombinase, Chain B, Domain 2"/>
    <property type="match status" value="1"/>
</dbReference>
<dbReference type="EMBL" id="JACOQI010000055">
    <property type="protein sequence ID" value="MBC5772297.1"/>
    <property type="molecule type" value="Genomic_DNA"/>
</dbReference>
<dbReference type="Pfam" id="PF13408">
    <property type="entry name" value="Zn_ribbon_recom"/>
    <property type="match status" value="1"/>
</dbReference>
<feature type="domain" description="Recombinase" evidence="2">
    <location>
        <begin position="188"/>
        <end position="309"/>
    </location>
</feature>
<gene>
    <name evidence="3" type="ORF">H8Z83_18675</name>
</gene>
<dbReference type="AlphaFoldDB" id="A0A923SCR3"/>
<dbReference type="SMART" id="SM00857">
    <property type="entry name" value="Resolvase"/>
    <property type="match status" value="1"/>
</dbReference>
<dbReference type="CDD" id="cd00338">
    <property type="entry name" value="Ser_Recombinase"/>
    <property type="match status" value="1"/>
</dbReference>
<dbReference type="PANTHER" id="PTHR30461">
    <property type="entry name" value="DNA-INVERTASE FROM LAMBDOID PROPHAGE"/>
    <property type="match status" value="1"/>
</dbReference>
<evidence type="ECO:0000259" key="1">
    <source>
        <dbReference type="PROSITE" id="PS51736"/>
    </source>
</evidence>
<name>A0A923SCR3_9FIRM</name>
<feature type="domain" description="Resolvase/invertase-type recombinase catalytic" evidence="1">
    <location>
        <begin position="32"/>
        <end position="180"/>
    </location>
</feature>
<dbReference type="GO" id="GO:0000150">
    <property type="term" value="F:DNA strand exchange activity"/>
    <property type="evidence" value="ECO:0007669"/>
    <property type="project" value="InterPro"/>
</dbReference>
<dbReference type="Pfam" id="PF07508">
    <property type="entry name" value="Recombinase"/>
    <property type="match status" value="1"/>
</dbReference>
<dbReference type="Gene3D" id="3.40.50.1390">
    <property type="entry name" value="Resolvase, N-terminal catalytic domain"/>
    <property type="match status" value="1"/>
</dbReference>
<feature type="non-terminal residue" evidence="3">
    <location>
        <position position="457"/>
    </location>
</feature>
<dbReference type="InterPro" id="IPR025827">
    <property type="entry name" value="Zn_ribbon_recom_dom"/>
</dbReference>
<accession>A0A923SCR3</accession>
<dbReference type="PANTHER" id="PTHR30461:SF23">
    <property type="entry name" value="DNA RECOMBINASE-RELATED"/>
    <property type="match status" value="1"/>
</dbReference>
<sequence length="457" mass="52631">MSDKEKTNGSLAMAPRVITIPAANQETARKLRVAAYTRVSSNSKDQEHSFAAQNAYYSKLITDNPDWELADIYADQGITGTSIDKRDDFLRMMEDCRKGRIDRILVKSSSRFARNTKESLAAVRELKSLNISVYFEEQNIDTAQVSGEVLIAMFAALAQRESEAISSRRRWSYQLQMRKGRFNTYQAPLGFMRVDGKLEIVPEEAAVIRRIFEEYLSGANSREIAQRLNDGHVLGLDWKYKLIDYILKNERYAGNALLQKRYTTDAIPFKSKRNHGEKKQYFVEAINDAIISQETFDQAQKLRRERKAEQGSQHSEISSQMRCACGSRVRAKQVNHKWYWVCCKHDEGNDCPLKPVPEEQVSQAFLRMYYKLKHYGIEVLTQLISDLHAAKTGSLLWSENIVEINKQISDIASQERLLTQLKQQGSVDPDIFISRGNLLAERRRELKLQKERILRSE</sequence>
<dbReference type="GO" id="GO:0003677">
    <property type="term" value="F:DNA binding"/>
    <property type="evidence" value="ECO:0007669"/>
    <property type="project" value="InterPro"/>
</dbReference>
<dbReference type="PROSITE" id="PS51737">
    <property type="entry name" value="RECOMBINASE_DNA_BIND"/>
    <property type="match status" value="1"/>
</dbReference>
<dbReference type="InterPro" id="IPR011109">
    <property type="entry name" value="DNA_bind_recombinase_dom"/>
</dbReference>
<evidence type="ECO:0000313" key="3">
    <source>
        <dbReference type="EMBL" id="MBC5772297.1"/>
    </source>
</evidence>
<evidence type="ECO:0000259" key="2">
    <source>
        <dbReference type="PROSITE" id="PS51737"/>
    </source>
</evidence>
<dbReference type="InterPro" id="IPR006119">
    <property type="entry name" value="Resolv_N"/>
</dbReference>
<protein>
    <submittedName>
        <fullName evidence="3">Recombinase family protein</fullName>
    </submittedName>
</protein>
<dbReference type="RefSeq" id="WP_187016411.1">
    <property type="nucleotide sequence ID" value="NZ_JACOQI010000055.1"/>
</dbReference>
<reference evidence="3" key="1">
    <citation type="submission" date="2020-08" db="EMBL/GenBank/DDBJ databases">
        <title>Genome public.</title>
        <authorList>
            <person name="Liu C."/>
            <person name="Sun Q."/>
        </authorList>
    </citation>
    <scope>NUCLEOTIDE SEQUENCE</scope>
    <source>
        <strain evidence="3">BX15</strain>
    </source>
</reference>
<dbReference type="InterPro" id="IPR036162">
    <property type="entry name" value="Resolvase-like_N_sf"/>
</dbReference>
<proteinExistence type="predicted"/>
<organism evidence="3 4">
    <name type="scientific">Dysosmobacter segnis</name>
    <dbReference type="NCBI Taxonomy" id="2763042"/>
    <lineage>
        <taxon>Bacteria</taxon>
        <taxon>Bacillati</taxon>
        <taxon>Bacillota</taxon>
        <taxon>Clostridia</taxon>
        <taxon>Eubacteriales</taxon>
        <taxon>Oscillospiraceae</taxon>
        <taxon>Dysosmobacter</taxon>
    </lineage>
</organism>
<keyword evidence="4" id="KW-1185">Reference proteome</keyword>
<dbReference type="InterPro" id="IPR050639">
    <property type="entry name" value="SSR_resolvase"/>
</dbReference>
<dbReference type="PROSITE" id="PS51736">
    <property type="entry name" value="RECOMBINASES_3"/>
    <property type="match status" value="1"/>
</dbReference>
<evidence type="ECO:0000313" key="4">
    <source>
        <dbReference type="Proteomes" id="UP000620327"/>
    </source>
</evidence>
<dbReference type="Pfam" id="PF00239">
    <property type="entry name" value="Resolvase"/>
    <property type="match status" value="1"/>
</dbReference>
<dbReference type="SUPFAM" id="SSF53041">
    <property type="entry name" value="Resolvase-like"/>
    <property type="match status" value="1"/>
</dbReference>